<dbReference type="RefSeq" id="WP_148051423.1">
    <property type="nucleotide sequence ID" value="NZ_RJVI01000001.1"/>
</dbReference>
<organism evidence="1 2">
    <name type="scientific">Inmirania thermothiophila</name>
    <dbReference type="NCBI Taxonomy" id="1750597"/>
    <lineage>
        <taxon>Bacteria</taxon>
        <taxon>Pseudomonadati</taxon>
        <taxon>Pseudomonadota</taxon>
        <taxon>Gammaproteobacteria</taxon>
        <taxon>Chromatiales</taxon>
        <taxon>Ectothiorhodospiraceae</taxon>
        <taxon>Inmirania</taxon>
    </lineage>
</organism>
<evidence type="ECO:0000313" key="2">
    <source>
        <dbReference type="Proteomes" id="UP000276634"/>
    </source>
</evidence>
<sequence length="115" mass="11905">MPRTWLHVLGLVAVLLALAAVLPVPVQGHADAGPVLRAVPHRHVELRCPCHCIGSCPCRTACAGGVGCTTALPHCAVPVIAAWWLPSQAHDPVSEARAPLAGVETDPLTRPPIAA</sequence>
<name>A0A3N1Y7M3_9GAMM</name>
<protein>
    <submittedName>
        <fullName evidence="1">Uncharacterized protein</fullName>
    </submittedName>
</protein>
<gene>
    <name evidence="1" type="ORF">EDC57_0679</name>
</gene>
<accession>A0A3N1Y7M3</accession>
<evidence type="ECO:0000313" key="1">
    <source>
        <dbReference type="EMBL" id="ROR34775.1"/>
    </source>
</evidence>
<proteinExistence type="predicted"/>
<reference evidence="1 2" key="1">
    <citation type="submission" date="2018-11" db="EMBL/GenBank/DDBJ databases">
        <title>Genomic Encyclopedia of Type Strains, Phase IV (KMG-IV): sequencing the most valuable type-strain genomes for metagenomic binning, comparative biology and taxonomic classification.</title>
        <authorList>
            <person name="Goeker M."/>
        </authorList>
    </citation>
    <scope>NUCLEOTIDE SEQUENCE [LARGE SCALE GENOMIC DNA]</scope>
    <source>
        <strain evidence="1 2">DSM 100275</strain>
    </source>
</reference>
<dbReference type="Proteomes" id="UP000276634">
    <property type="component" value="Unassembled WGS sequence"/>
</dbReference>
<keyword evidence="2" id="KW-1185">Reference proteome</keyword>
<comment type="caution">
    <text evidence="1">The sequence shown here is derived from an EMBL/GenBank/DDBJ whole genome shotgun (WGS) entry which is preliminary data.</text>
</comment>
<dbReference type="EMBL" id="RJVI01000001">
    <property type="protein sequence ID" value="ROR34775.1"/>
    <property type="molecule type" value="Genomic_DNA"/>
</dbReference>
<dbReference type="AlphaFoldDB" id="A0A3N1Y7M3"/>